<feature type="domain" description="CobQ/CobB/MinD/ParA nucleotide binding" evidence="1">
    <location>
        <begin position="3"/>
        <end position="124"/>
    </location>
</feature>
<accession>A0A853IHF3</accession>
<evidence type="ECO:0000313" key="3">
    <source>
        <dbReference type="Proteomes" id="UP000569732"/>
    </source>
</evidence>
<dbReference type="AlphaFoldDB" id="A0A853IHF3"/>
<dbReference type="PANTHER" id="PTHR13696:SF96">
    <property type="entry name" value="COBQ_COBB_MIND_PARA NUCLEOTIDE BINDING DOMAIN-CONTAINING PROTEIN"/>
    <property type="match status" value="1"/>
</dbReference>
<comment type="caution">
    <text evidence="2">The sequence shown here is derived from an EMBL/GenBank/DDBJ whole genome shotgun (WGS) entry which is preliminary data.</text>
</comment>
<dbReference type="InterPro" id="IPR050678">
    <property type="entry name" value="DNA_Partitioning_ATPase"/>
</dbReference>
<name>A0A853IHF3_9GAMM</name>
<dbReference type="Proteomes" id="UP000569732">
    <property type="component" value="Unassembled WGS sequence"/>
</dbReference>
<dbReference type="PIRSF" id="PIRSF009320">
    <property type="entry name" value="Nuc_binding_HP_1000"/>
    <property type="match status" value="1"/>
</dbReference>
<evidence type="ECO:0000313" key="2">
    <source>
        <dbReference type="EMBL" id="NYZ69464.1"/>
    </source>
</evidence>
<dbReference type="CDD" id="cd02042">
    <property type="entry name" value="ParAB_family"/>
    <property type="match status" value="1"/>
</dbReference>
<protein>
    <submittedName>
        <fullName evidence="2">AAA family ATPase</fullName>
    </submittedName>
</protein>
<evidence type="ECO:0000259" key="1">
    <source>
        <dbReference type="Pfam" id="PF01656"/>
    </source>
</evidence>
<dbReference type="SUPFAM" id="SSF52540">
    <property type="entry name" value="P-loop containing nucleoside triphosphate hydrolases"/>
    <property type="match status" value="1"/>
</dbReference>
<organism evidence="2 3">
    <name type="scientific">Spartinivicinus marinus</name>
    <dbReference type="NCBI Taxonomy" id="2994442"/>
    <lineage>
        <taxon>Bacteria</taxon>
        <taxon>Pseudomonadati</taxon>
        <taxon>Pseudomonadota</taxon>
        <taxon>Gammaproteobacteria</taxon>
        <taxon>Oceanospirillales</taxon>
        <taxon>Zooshikellaceae</taxon>
        <taxon>Spartinivicinus</taxon>
    </lineage>
</organism>
<keyword evidence="3" id="KW-1185">Reference proteome</keyword>
<dbReference type="Gene3D" id="3.40.50.300">
    <property type="entry name" value="P-loop containing nucleotide triphosphate hydrolases"/>
    <property type="match status" value="1"/>
</dbReference>
<proteinExistence type="predicted"/>
<dbReference type="InterPro" id="IPR027417">
    <property type="entry name" value="P-loop_NTPase"/>
</dbReference>
<dbReference type="EMBL" id="JACCKB010000089">
    <property type="protein sequence ID" value="NYZ69464.1"/>
    <property type="molecule type" value="Genomic_DNA"/>
</dbReference>
<reference evidence="2 3" key="1">
    <citation type="submission" date="2020-07" db="EMBL/GenBank/DDBJ databases">
        <title>Endozoicomonas sp. nov., isolated from sediment.</title>
        <authorList>
            <person name="Gu T."/>
        </authorList>
    </citation>
    <scope>NUCLEOTIDE SEQUENCE [LARGE SCALE GENOMIC DNA]</scope>
    <source>
        <strain evidence="2 3">SM1973</strain>
    </source>
</reference>
<dbReference type="InterPro" id="IPR002586">
    <property type="entry name" value="CobQ/CobB/MinD/ParA_Nub-bd_dom"/>
</dbReference>
<dbReference type="PANTHER" id="PTHR13696">
    <property type="entry name" value="P-LOOP CONTAINING NUCLEOSIDE TRIPHOSPHATE HYDROLASE"/>
    <property type="match status" value="1"/>
</dbReference>
<gene>
    <name evidence="2" type="ORF">H0A36_25950</name>
</gene>
<sequence length="212" mass="23399">MIILVGGEKGGSGKSCLAQNLSVFLTQQEMDVLLVDADPQGTTNDWVHERNQNNDVRKIPCVQASGNIRETLLNLKDRYSAIVIDAGGQDSEAMRSAMLVSTHMLLPFRPKRRDLKTLDKMSKILRQAIALNPDLTARAVISQCPTLPTQAQRILDAKEACLSFEIQPLSSMTFTRNVYDDSDENGLSVLESKDAKARQEVINIATELLGDK</sequence>
<dbReference type="Pfam" id="PF01656">
    <property type="entry name" value="CbiA"/>
    <property type="match status" value="1"/>
</dbReference>